<keyword evidence="1" id="KW-0479">Metal-binding</keyword>
<sequence>MIHIKGNKCPICLDENLEWNLNICKSQMHMFKCGHGTCKKCLPKLLEKGDFQCPMCREEGQKHYINIDGNKEWITFSEWFNEYEIFIMNGCAKNIIKNSNFGKQLLRLKRESKKL</sequence>
<dbReference type="PROSITE" id="PS50089">
    <property type="entry name" value="ZF_RING_2"/>
    <property type="match status" value="1"/>
</dbReference>
<name>A0A0N9QX68_9VIRU</name>
<keyword evidence="3" id="KW-0862">Zinc</keyword>
<protein>
    <submittedName>
        <fullName evidence="6">RING-finger domain containing protein</fullName>
    </submittedName>
</protein>
<dbReference type="KEGG" id="vg:26049068"/>
<dbReference type="Gene3D" id="3.30.40.10">
    <property type="entry name" value="Zinc/RING finger domain, C3HC4 (zinc finger)"/>
    <property type="match status" value="1"/>
</dbReference>
<dbReference type="SUPFAM" id="SSF57850">
    <property type="entry name" value="RING/U-box"/>
    <property type="match status" value="1"/>
</dbReference>
<reference evidence="6 7" key="1">
    <citation type="journal article" date="2015" name="Genome Announc.">
        <title>The 474-Kilobase-Pair Complete Genome Sequence of CeV-01B, a Virus Infecting Haptolina (Chrysochromulina) ericina (Prymnesiophyceae).</title>
        <authorList>
            <person name="Gallot-Lavallee L."/>
            <person name="Pagarete A."/>
            <person name="Legendre M."/>
            <person name="Santini S."/>
            <person name="Sandaa R.A."/>
            <person name="Himmelbauer H."/>
            <person name="Ogata H."/>
            <person name="Bratbak G."/>
            <person name="Claverie J.M."/>
        </authorList>
    </citation>
    <scope>NUCLEOTIDE SEQUENCE [LARGE SCALE GENOMIC DNA]</scope>
    <source>
        <strain evidence="6">CeV-01B</strain>
    </source>
</reference>
<evidence type="ECO:0000313" key="6">
    <source>
        <dbReference type="EMBL" id="ALH23107.1"/>
    </source>
</evidence>
<dbReference type="Pfam" id="PF00097">
    <property type="entry name" value="zf-C3HC4"/>
    <property type="match status" value="1"/>
</dbReference>
<proteinExistence type="predicted"/>
<evidence type="ECO:0000256" key="4">
    <source>
        <dbReference type="PROSITE-ProRule" id="PRU00175"/>
    </source>
</evidence>
<dbReference type="SMART" id="SM00184">
    <property type="entry name" value="RING"/>
    <property type="match status" value="1"/>
</dbReference>
<dbReference type="GO" id="GO:0008270">
    <property type="term" value="F:zinc ion binding"/>
    <property type="evidence" value="ECO:0007669"/>
    <property type="project" value="UniProtKB-KW"/>
</dbReference>
<evidence type="ECO:0000256" key="2">
    <source>
        <dbReference type="ARBA" id="ARBA00022771"/>
    </source>
</evidence>
<evidence type="ECO:0000313" key="7">
    <source>
        <dbReference type="Proteomes" id="UP000203826"/>
    </source>
</evidence>
<feature type="domain" description="RING-type" evidence="5">
    <location>
        <begin position="9"/>
        <end position="57"/>
    </location>
</feature>
<dbReference type="InterPro" id="IPR013083">
    <property type="entry name" value="Znf_RING/FYVE/PHD"/>
</dbReference>
<dbReference type="EMBL" id="KT820662">
    <property type="protein sequence ID" value="ALH23107.1"/>
    <property type="molecule type" value="Genomic_DNA"/>
</dbReference>
<dbReference type="InterPro" id="IPR018957">
    <property type="entry name" value="Znf_C3HC4_RING-type"/>
</dbReference>
<gene>
    <name evidence="6" type="ORF">ceV_201</name>
</gene>
<dbReference type="Proteomes" id="UP000203826">
    <property type="component" value="Segment"/>
</dbReference>
<keyword evidence="7" id="KW-1185">Reference proteome</keyword>
<evidence type="ECO:0000259" key="5">
    <source>
        <dbReference type="PROSITE" id="PS50089"/>
    </source>
</evidence>
<accession>A0A0N9QX68</accession>
<organism evidence="6 7">
    <name type="scientific">Chrysochromulina ericina virus CeV-01B</name>
    <dbReference type="NCBI Taxonomy" id="3070830"/>
    <lineage>
        <taxon>Viruses</taxon>
        <taxon>Varidnaviria</taxon>
        <taxon>Bamfordvirae</taxon>
        <taxon>Nucleocytoviricota</taxon>
        <taxon>Megaviricetes</taxon>
        <taxon>Imitervirales</taxon>
        <taxon>Mesomimiviridae</taxon>
        <taxon>Tethysvirus</taxon>
        <taxon>Tethysvirus raunefjordenense</taxon>
    </lineage>
</organism>
<evidence type="ECO:0000256" key="1">
    <source>
        <dbReference type="ARBA" id="ARBA00022723"/>
    </source>
</evidence>
<dbReference type="InterPro" id="IPR001841">
    <property type="entry name" value="Znf_RING"/>
</dbReference>
<evidence type="ECO:0000256" key="3">
    <source>
        <dbReference type="ARBA" id="ARBA00022833"/>
    </source>
</evidence>
<keyword evidence="2 4" id="KW-0863">Zinc-finger</keyword>